<evidence type="ECO:0000256" key="7">
    <source>
        <dbReference type="SAM" id="Phobius"/>
    </source>
</evidence>
<evidence type="ECO:0000256" key="5">
    <source>
        <dbReference type="ARBA" id="ARBA00022989"/>
    </source>
</evidence>
<evidence type="ECO:0000256" key="4">
    <source>
        <dbReference type="ARBA" id="ARBA00022692"/>
    </source>
</evidence>
<dbReference type="EMBL" id="FNDU01000002">
    <property type="protein sequence ID" value="SDH67071.1"/>
    <property type="molecule type" value="Genomic_DNA"/>
</dbReference>
<evidence type="ECO:0000256" key="3">
    <source>
        <dbReference type="ARBA" id="ARBA00022519"/>
    </source>
</evidence>
<evidence type="ECO:0000256" key="2">
    <source>
        <dbReference type="ARBA" id="ARBA00022475"/>
    </source>
</evidence>
<keyword evidence="2" id="KW-1003">Cell membrane</keyword>
<evidence type="ECO:0000256" key="1">
    <source>
        <dbReference type="ARBA" id="ARBA00004429"/>
    </source>
</evidence>
<feature type="transmembrane region" description="Helical" evidence="7">
    <location>
        <begin position="357"/>
        <end position="380"/>
    </location>
</feature>
<dbReference type="PANTHER" id="PTHR33362">
    <property type="entry name" value="SIALIC ACID TRAP TRANSPORTER PERMEASE PROTEIN SIAT-RELATED"/>
    <property type="match status" value="1"/>
</dbReference>
<dbReference type="STRING" id="930129.SAMN05216352_102146"/>
<proteinExistence type="predicted"/>
<dbReference type="Proteomes" id="UP000199017">
    <property type="component" value="Unassembled WGS sequence"/>
</dbReference>
<dbReference type="InterPro" id="IPR004681">
    <property type="entry name" value="TRAP_DctM"/>
</dbReference>
<dbReference type="PIRSF" id="PIRSF006066">
    <property type="entry name" value="HI0050"/>
    <property type="match status" value="1"/>
</dbReference>
<keyword evidence="5 7" id="KW-1133">Transmembrane helix</keyword>
<sequence length="425" mass="44882">MMAFMLFISFIVFIFLGVPIAFSLGLSSLIYILIMDIPLNIMVQKMFEGINSFVLLCIPGFILAGNLMNAGGITSRIIDFTNKIVGHIRGGLGLANVGSSMGFAGISGTALADTASIGSVMIPAMKREGYDGPFAVAVTSSSSTVGPIIPPSLPMIIVGTLATVSIGDLFLAGAVPGILLGLSLMLLTYIISVIKGYPKGERQKLSVIIKAFPGAFWALMMTVVILVGILSGIFTPTEAAIIAVVYALIVGLFIYRDLKITLIPKIMVDSMVSTAGIMLLVGFANLYGWILVSEQIPQLVADTILSISGNAIVVILLLNLLLLFIGTFMETIAALVILFPVLLPVATQIGMDPIQFGVMMVLNLMIGLSTPPVGVCLFVASNIGRVSLVRASIALLPFLAVSLIVLLLVSFIPEITLFLPNLLDS</sequence>
<evidence type="ECO:0000313" key="9">
    <source>
        <dbReference type="EMBL" id="SDH67071.1"/>
    </source>
</evidence>
<gene>
    <name evidence="9" type="ORF">SAMN05216352_102146</name>
</gene>
<evidence type="ECO:0000259" key="8">
    <source>
        <dbReference type="Pfam" id="PF06808"/>
    </source>
</evidence>
<feature type="transmembrane region" description="Helical" evidence="7">
    <location>
        <begin position="304"/>
        <end position="325"/>
    </location>
</feature>
<keyword evidence="3" id="KW-0997">Cell inner membrane</keyword>
<feature type="transmembrane region" description="Helical" evidence="7">
    <location>
        <begin position="46"/>
        <end position="65"/>
    </location>
</feature>
<feature type="transmembrane region" description="Helical" evidence="7">
    <location>
        <begin position="6"/>
        <end position="34"/>
    </location>
</feature>
<feature type="domain" description="TRAP C4-dicarboxylate transport system permease DctM subunit" evidence="8">
    <location>
        <begin position="7"/>
        <end position="415"/>
    </location>
</feature>
<dbReference type="AlphaFoldDB" id="A0A1G8EB23"/>
<dbReference type="RefSeq" id="WP_091581135.1">
    <property type="nucleotide sequence ID" value="NZ_FNDU01000002.1"/>
</dbReference>
<feature type="transmembrane region" description="Helical" evidence="7">
    <location>
        <begin position="215"/>
        <end position="234"/>
    </location>
</feature>
<keyword evidence="6 7" id="KW-0472">Membrane</keyword>
<dbReference type="GO" id="GO:0005886">
    <property type="term" value="C:plasma membrane"/>
    <property type="evidence" value="ECO:0007669"/>
    <property type="project" value="UniProtKB-SubCell"/>
</dbReference>
<feature type="transmembrane region" description="Helical" evidence="7">
    <location>
        <begin position="270"/>
        <end position="292"/>
    </location>
</feature>
<feature type="transmembrane region" description="Helical" evidence="7">
    <location>
        <begin position="392"/>
        <end position="412"/>
    </location>
</feature>
<dbReference type="PANTHER" id="PTHR33362:SF3">
    <property type="entry name" value="SIALIC ACID TRAP TRANSPORTER PERMEASE PROTEIN SIAT"/>
    <property type="match status" value="1"/>
</dbReference>
<feature type="transmembrane region" description="Helical" evidence="7">
    <location>
        <begin position="240"/>
        <end position="258"/>
    </location>
</feature>
<feature type="transmembrane region" description="Helical" evidence="7">
    <location>
        <begin position="169"/>
        <end position="194"/>
    </location>
</feature>
<evidence type="ECO:0000256" key="6">
    <source>
        <dbReference type="ARBA" id="ARBA00023136"/>
    </source>
</evidence>
<feature type="transmembrane region" description="Helical" evidence="7">
    <location>
        <begin position="332"/>
        <end position="351"/>
    </location>
</feature>
<name>A0A1G8EB23_9BACI</name>
<dbReference type="Pfam" id="PF06808">
    <property type="entry name" value="DctM"/>
    <property type="match status" value="1"/>
</dbReference>
<protein>
    <submittedName>
        <fullName evidence="9">TRAP transporter, DctM subunit</fullName>
    </submittedName>
</protein>
<keyword evidence="10" id="KW-1185">Reference proteome</keyword>
<evidence type="ECO:0000313" key="10">
    <source>
        <dbReference type="Proteomes" id="UP000199017"/>
    </source>
</evidence>
<reference evidence="9 10" key="1">
    <citation type="submission" date="2016-10" db="EMBL/GenBank/DDBJ databases">
        <authorList>
            <person name="de Groot N.N."/>
        </authorList>
    </citation>
    <scope>NUCLEOTIDE SEQUENCE [LARGE SCALE GENOMIC DNA]</scope>
    <source>
        <strain evidence="10">P4B,CCM 7963,CECT 7998,DSM 25260,IBRC-M 10614,KCTC 13821</strain>
    </source>
</reference>
<dbReference type="InterPro" id="IPR010656">
    <property type="entry name" value="DctM"/>
</dbReference>
<dbReference type="OrthoDB" id="9785600at2"/>
<accession>A0A1G8EB23</accession>
<dbReference type="NCBIfam" id="TIGR00786">
    <property type="entry name" value="dctM"/>
    <property type="match status" value="1"/>
</dbReference>
<comment type="subcellular location">
    <subcellularLocation>
        <location evidence="1">Cell inner membrane</location>
        <topology evidence="1">Multi-pass membrane protein</topology>
    </subcellularLocation>
</comment>
<organism evidence="9 10">
    <name type="scientific">Alteribacillus bidgolensis</name>
    <dbReference type="NCBI Taxonomy" id="930129"/>
    <lineage>
        <taxon>Bacteria</taxon>
        <taxon>Bacillati</taxon>
        <taxon>Bacillota</taxon>
        <taxon>Bacilli</taxon>
        <taxon>Bacillales</taxon>
        <taxon>Bacillaceae</taxon>
        <taxon>Alteribacillus</taxon>
    </lineage>
</organism>
<dbReference type="GO" id="GO:0022857">
    <property type="term" value="F:transmembrane transporter activity"/>
    <property type="evidence" value="ECO:0007669"/>
    <property type="project" value="TreeGrafter"/>
</dbReference>
<keyword evidence="4 7" id="KW-0812">Transmembrane</keyword>